<reference evidence="6 7" key="1">
    <citation type="submission" date="2017-05" db="EMBL/GenBank/DDBJ databases">
        <title>Butyricicoccus porcorum sp. nov. a butyrate-producing bacterium from the swine intestinal tract.</title>
        <authorList>
            <person name="Trachsel J."/>
            <person name="Humphrey S."/>
            <person name="Allen H.K."/>
        </authorList>
    </citation>
    <scope>NUCLEOTIDE SEQUENCE [LARGE SCALE GENOMIC DNA]</scope>
    <source>
        <strain evidence="6">BB10</strain>
    </source>
</reference>
<dbReference type="RefSeq" id="WP_087017912.1">
    <property type="nucleotide sequence ID" value="NZ_NHOC01000003.1"/>
</dbReference>
<dbReference type="PANTHER" id="PTHR30385">
    <property type="entry name" value="SIGMA FACTOR F FLAGELLAR"/>
    <property type="match status" value="1"/>
</dbReference>
<keyword evidence="7" id="KW-1185">Reference proteome</keyword>
<dbReference type="Gene3D" id="1.10.10.10">
    <property type="entry name" value="Winged helix-like DNA-binding domain superfamily/Winged helix DNA-binding domain"/>
    <property type="match status" value="1"/>
</dbReference>
<keyword evidence="3" id="KW-0238">DNA-binding</keyword>
<proteinExistence type="predicted"/>
<keyword evidence="2" id="KW-0731">Sigma factor</keyword>
<dbReference type="CDD" id="cd06171">
    <property type="entry name" value="Sigma70_r4"/>
    <property type="match status" value="1"/>
</dbReference>
<protein>
    <recommendedName>
        <fullName evidence="5">RNA polymerase sigma-70 region 4 domain-containing protein</fullName>
    </recommendedName>
</protein>
<dbReference type="GO" id="GO:0003677">
    <property type="term" value="F:DNA binding"/>
    <property type="evidence" value="ECO:0007669"/>
    <property type="project" value="UniProtKB-KW"/>
</dbReference>
<dbReference type="SUPFAM" id="SSF88659">
    <property type="entry name" value="Sigma3 and sigma4 domains of RNA polymerase sigma factors"/>
    <property type="match status" value="1"/>
</dbReference>
<evidence type="ECO:0000313" key="6">
    <source>
        <dbReference type="EMBL" id="OUM21153.1"/>
    </source>
</evidence>
<name>A0A252F5W0_9FIRM</name>
<dbReference type="InterPro" id="IPR036388">
    <property type="entry name" value="WH-like_DNA-bd_sf"/>
</dbReference>
<gene>
    <name evidence="6" type="ORF">CBW42_03710</name>
</gene>
<keyword evidence="4" id="KW-0804">Transcription</keyword>
<evidence type="ECO:0000259" key="5">
    <source>
        <dbReference type="Pfam" id="PF04545"/>
    </source>
</evidence>
<dbReference type="GO" id="GO:0016987">
    <property type="term" value="F:sigma factor activity"/>
    <property type="evidence" value="ECO:0007669"/>
    <property type="project" value="UniProtKB-KW"/>
</dbReference>
<dbReference type="AlphaFoldDB" id="A0A252F5W0"/>
<sequence>MNRKNEHITFQALRSMVRSTIGKNKPTPKYLRENEEPVAVSADGSMAVYPSGFVTYKSVTGSTVVNLAECGSYTYTFDGGKNGLPEKHTISAETLEQMEWSVVVALRGEERAAENNMNRKGDRTGNRQYAYEDGTDPWEQLENQTEDDVLAHIVQQDSIAELLDCLTDRQRRIVKLYFFEQLTQQQIADALGIRQQSVTDALRAALKRMRKLF</sequence>
<dbReference type="NCBIfam" id="TIGR02937">
    <property type="entry name" value="sigma70-ECF"/>
    <property type="match status" value="1"/>
</dbReference>
<dbReference type="EMBL" id="NHOC01000003">
    <property type="protein sequence ID" value="OUM21153.1"/>
    <property type="molecule type" value="Genomic_DNA"/>
</dbReference>
<feature type="domain" description="RNA polymerase sigma-70 region 4" evidence="5">
    <location>
        <begin position="162"/>
        <end position="211"/>
    </location>
</feature>
<dbReference type="InterPro" id="IPR013324">
    <property type="entry name" value="RNA_pol_sigma_r3/r4-like"/>
</dbReference>
<dbReference type="GO" id="GO:0006352">
    <property type="term" value="P:DNA-templated transcription initiation"/>
    <property type="evidence" value="ECO:0007669"/>
    <property type="project" value="InterPro"/>
</dbReference>
<accession>A0A252F5W0</accession>
<dbReference type="OrthoDB" id="1910707at2"/>
<evidence type="ECO:0000256" key="3">
    <source>
        <dbReference type="ARBA" id="ARBA00023125"/>
    </source>
</evidence>
<evidence type="ECO:0000313" key="7">
    <source>
        <dbReference type="Proteomes" id="UP000194903"/>
    </source>
</evidence>
<dbReference type="Proteomes" id="UP000194903">
    <property type="component" value="Unassembled WGS sequence"/>
</dbReference>
<organism evidence="6 7">
    <name type="scientific">Butyricicoccus porcorum</name>
    <dbReference type="NCBI Taxonomy" id="1945634"/>
    <lineage>
        <taxon>Bacteria</taxon>
        <taxon>Bacillati</taxon>
        <taxon>Bacillota</taxon>
        <taxon>Clostridia</taxon>
        <taxon>Eubacteriales</taxon>
        <taxon>Butyricicoccaceae</taxon>
        <taxon>Butyricicoccus</taxon>
    </lineage>
</organism>
<dbReference type="InterPro" id="IPR014284">
    <property type="entry name" value="RNA_pol_sigma-70_dom"/>
</dbReference>
<dbReference type="InterPro" id="IPR007630">
    <property type="entry name" value="RNA_pol_sigma70_r4"/>
</dbReference>
<comment type="caution">
    <text evidence="6">The sequence shown here is derived from an EMBL/GenBank/DDBJ whole genome shotgun (WGS) entry which is preliminary data.</text>
</comment>
<keyword evidence="1" id="KW-0805">Transcription regulation</keyword>
<dbReference type="PANTHER" id="PTHR30385:SF4">
    <property type="entry name" value="RNA POLYMERASE SIGMA-E FACTOR"/>
    <property type="match status" value="1"/>
</dbReference>
<dbReference type="Pfam" id="PF04545">
    <property type="entry name" value="Sigma70_r4"/>
    <property type="match status" value="1"/>
</dbReference>
<evidence type="ECO:0000256" key="4">
    <source>
        <dbReference type="ARBA" id="ARBA00023163"/>
    </source>
</evidence>
<evidence type="ECO:0000256" key="1">
    <source>
        <dbReference type="ARBA" id="ARBA00023015"/>
    </source>
</evidence>
<evidence type="ECO:0000256" key="2">
    <source>
        <dbReference type="ARBA" id="ARBA00023082"/>
    </source>
</evidence>